<comment type="caution">
    <text evidence="3">The sequence shown here is derived from an EMBL/GenBank/DDBJ whole genome shotgun (WGS) entry which is preliminary data.</text>
</comment>
<feature type="region of interest" description="Disordered" evidence="1">
    <location>
        <begin position="67"/>
        <end position="90"/>
    </location>
</feature>
<dbReference type="EMBL" id="WMYY01000010">
    <property type="protein sequence ID" value="MTR67331.1"/>
    <property type="molecule type" value="Genomic_DNA"/>
</dbReference>
<organism evidence="3">
    <name type="scientific">Streptococcus parasanguinis</name>
    <dbReference type="NCBI Taxonomy" id="1318"/>
    <lineage>
        <taxon>Bacteria</taxon>
        <taxon>Bacillati</taxon>
        <taxon>Bacillota</taxon>
        <taxon>Bacilli</taxon>
        <taxon>Lactobacillales</taxon>
        <taxon>Streptococcaceae</taxon>
        <taxon>Streptococcus</taxon>
    </lineage>
</organism>
<sequence length="370" mass="41539">MLGRNVVKGETICYNEIIFYFVMKYTSYKEKEEKFMKKEIKRFLLGGTALLSLLVAGCSKTKTDNETSQVKTTKSSTKKKTPSISEYKTDSKNPGAAFDWNLVGAGLKDYKREFYDIEGKRVIKLTASVLDAVGNLQKTKSEITDSKVLAALKLLDAVYVDQSNIGDLLQAAGVSNQKELYEKIWNEYMIEDITKNHPTFNNDATAELDGVTYPIKVYGPMKLKIYTNSLAQAGAYELLNYKVEGDMVYLKYNAPSMEGDTQVHYSKEQKNNQAFLNKIKEETEKSSGQDYNKNLIMRTIFTLATVQFKGDGSFGVEGSGEFYVSGPYYLAVKVDENGKTSIDLTNLLALIQIHSKSATEANEVKFQKNQ</sequence>
<gene>
    <name evidence="2" type="ORF">GMC73_08905</name>
    <name evidence="3" type="ORF">GMC90_01675</name>
</gene>
<protein>
    <submittedName>
        <fullName evidence="3">Uncharacterized protein</fullName>
    </submittedName>
</protein>
<dbReference type="EMBL" id="WMZE01000001">
    <property type="protein sequence ID" value="MTS00561.1"/>
    <property type="molecule type" value="Genomic_DNA"/>
</dbReference>
<evidence type="ECO:0000313" key="2">
    <source>
        <dbReference type="EMBL" id="MTR67331.1"/>
    </source>
</evidence>
<reference evidence="3 4" key="1">
    <citation type="journal article" date="2019" name="Nat. Med.">
        <title>A library of human gut bacterial isolates paired with longitudinal multiomics data enables mechanistic microbiome research.</title>
        <authorList>
            <person name="Poyet M."/>
            <person name="Groussin M."/>
            <person name="Gibbons S.M."/>
            <person name="Avila-Pacheco J."/>
            <person name="Jiang X."/>
            <person name="Kearney S.M."/>
            <person name="Perrotta A.R."/>
            <person name="Berdy B."/>
            <person name="Zhao S."/>
            <person name="Lieberman T.D."/>
            <person name="Swanson P.K."/>
            <person name="Smith M."/>
            <person name="Roesemann S."/>
            <person name="Alexander J.E."/>
            <person name="Rich S.A."/>
            <person name="Livny J."/>
            <person name="Vlamakis H."/>
            <person name="Clish C."/>
            <person name="Bullock K."/>
            <person name="Deik A."/>
            <person name="Scott J."/>
            <person name="Pierce K.A."/>
            <person name="Xavier R.J."/>
            <person name="Alm E.J."/>
        </authorList>
    </citation>
    <scope>NUCLEOTIDE SEQUENCE</scope>
    <source>
        <strain evidence="2 4">BIOML-A12</strain>
        <strain evidence="3">BIOML-A6</strain>
    </source>
</reference>
<dbReference type="Proteomes" id="UP000460220">
    <property type="component" value="Unassembled WGS sequence"/>
</dbReference>
<evidence type="ECO:0000313" key="4">
    <source>
        <dbReference type="Proteomes" id="UP000460220"/>
    </source>
</evidence>
<evidence type="ECO:0000256" key="1">
    <source>
        <dbReference type="SAM" id="MobiDB-lite"/>
    </source>
</evidence>
<dbReference type="AlphaFoldDB" id="A0A6A8V856"/>
<name>A0A6A8V856_STRPA</name>
<evidence type="ECO:0000313" key="3">
    <source>
        <dbReference type="EMBL" id="MTS00561.1"/>
    </source>
</evidence>
<accession>A0A6A8V856</accession>
<proteinExistence type="predicted"/>